<evidence type="ECO:0000313" key="2">
    <source>
        <dbReference type="Proteomes" id="UP000831701"/>
    </source>
</evidence>
<dbReference type="EMBL" id="CM041548">
    <property type="protein sequence ID" value="KAI3358725.1"/>
    <property type="molecule type" value="Genomic_DNA"/>
</dbReference>
<protein>
    <submittedName>
        <fullName evidence="1">Uncharacterized protein</fullName>
    </submittedName>
</protein>
<name>A0ACB8VTF8_9TELE</name>
<reference evidence="1" key="1">
    <citation type="submission" date="2022-04" db="EMBL/GenBank/DDBJ databases">
        <title>Jade perch genome.</title>
        <authorList>
            <person name="Chao B."/>
        </authorList>
    </citation>
    <scope>NUCLEOTIDE SEQUENCE</scope>
    <source>
        <strain evidence="1">CB-2022</strain>
    </source>
</reference>
<organism evidence="1 2">
    <name type="scientific">Scortum barcoo</name>
    <name type="common">barcoo grunter</name>
    <dbReference type="NCBI Taxonomy" id="214431"/>
    <lineage>
        <taxon>Eukaryota</taxon>
        <taxon>Metazoa</taxon>
        <taxon>Chordata</taxon>
        <taxon>Craniata</taxon>
        <taxon>Vertebrata</taxon>
        <taxon>Euteleostomi</taxon>
        <taxon>Actinopterygii</taxon>
        <taxon>Neopterygii</taxon>
        <taxon>Teleostei</taxon>
        <taxon>Neoteleostei</taxon>
        <taxon>Acanthomorphata</taxon>
        <taxon>Eupercaria</taxon>
        <taxon>Centrarchiformes</taxon>
        <taxon>Terapontoidei</taxon>
        <taxon>Terapontidae</taxon>
        <taxon>Scortum</taxon>
    </lineage>
</organism>
<sequence>MLHSKLARSRSPSAPPPPPLLPPGPPLSPAGNPPLLAGPPSLDDRGSAAAMISTCTAAAMKIKRQKQAKKTLNFYKYNFGFREPFQILIDGTFCQAALKNKIQIKEQMPKYLMGEIQLCTTNCALKELETLGKELYGAKIILQKFQVRKCPHFKSPVPASECLLSLLEDSNPHHYFVATQDHTVTAGLKKIPGVPLLYIILNTIVLDKPSRTSLDHVQAVQLGELVSPAQQQSIRSLKEDQGIAQKDGERRGKKRKRKQSNPNPLSCLKKKKKGVPTPPLKKTEQGEKRKRSRHKRRKTGGRKRHGSSCRYKHIAQQEERDFLSHFATCSSFLPSTA</sequence>
<gene>
    <name evidence="1" type="ORF">L3Q82_015143</name>
</gene>
<dbReference type="Proteomes" id="UP000831701">
    <property type="component" value="Chromosome 18"/>
</dbReference>
<accession>A0ACB8VTF8</accession>
<keyword evidence="2" id="KW-1185">Reference proteome</keyword>
<comment type="caution">
    <text evidence="1">The sequence shown here is derived from an EMBL/GenBank/DDBJ whole genome shotgun (WGS) entry which is preliminary data.</text>
</comment>
<evidence type="ECO:0000313" key="1">
    <source>
        <dbReference type="EMBL" id="KAI3358725.1"/>
    </source>
</evidence>
<proteinExistence type="predicted"/>